<evidence type="ECO:0000313" key="2">
    <source>
        <dbReference type="Proteomes" id="UP001497516"/>
    </source>
</evidence>
<proteinExistence type="predicted"/>
<reference evidence="1 2" key="1">
    <citation type="submission" date="2024-04" db="EMBL/GenBank/DDBJ databases">
        <authorList>
            <person name="Fracassetti M."/>
        </authorList>
    </citation>
    <scope>NUCLEOTIDE SEQUENCE [LARGE SCALE GENOMIC DNA]</scope>
</reference>
<sequence>MCFNRQCCRRKPIRSSIARQRDIWTSLESTYEGCLISRPEKQVQVCRIKIHKHVTNAERVDTSDQTAP</sequence>
<evidence type="ECO:0000313" key="1">
    <source>
        <dbReference type="EMBL" id="CAL1388231.1"/>
    </source>
</evidence>
<organism evidence="1 2">
    <name type="scientific">Linum trigynum</name>
    <dbReference type="NCBI Taxonomy" id="586398"/>
    <lineage>
        <taxon>Eukaryota</taxon>
        <taxon>Viridiplantae</taxon>
        <taxon>Streptophyta</taxon>
        <taxon>Embryophyta</taxon>
        <taxon>Tracheophyta</taxon>
        <taxon>Spermatophyta</taxon>
        <taxon>Magnoliopsida</taxon>
        <taxon>eudicotyledons</taxon>
        <taxon>Gunneridae</taxon>
        <taxon>Pentapetalae</taxon>
        <taxon>rosids</taxon>
        <taxon>fabids</taxon>
        <taxon>Malpighiales</taxon>
        <taxon>Linaceae</taxon>
        <taxon>Linum</taxon>
    </lineage>
</organism>
<keyword evidence="2" id="KW-1185">Reference proteome</keyword>
<gene>
    <name evidence="1" type="ORF">LTRI10_LOCUS29171</name>
</gene>
<dbReference type="AlphaFoldDB" id="A0AAV2EQI2"/>
<dbReference type="EMBL" id="OZ034818">
    <property type="protein sequence ID" value="CAL1388231.1"/>
    <property type="molecule type" value="Genomic_DNA"/>
</dbReference>
<name>A0AAV2EQI2_9ROSI</name>
<accession>A0AAV2EQI2</accession>
<dbReference type="Proteomes" id="UP001497516">
    <property type="component" value="Chromosome 5"/>
</dbReference>
<protein>
    <submittedName>
        <fullName evidence="1">Uncharacterized protein</fullName>
    </submittedName>
</protein>